<keyword evidence="1" id="KW-0689">Ribosomal protein</keyword>
<sequence>GQFLVHRREGVDLVFNGGLLVLVQMHLDQLRSIQLDAHTLSDNFGREDQILKDGIVHGGQSAGSWMLLLLGQAVLGQQGSDFCLKGFRKVLEYDRCDYFAFGPLFMSSYCDWQHQLEYGITKTFCCGGICAYCFQHLDSIDGSSSSDSSGSTVLADINPTTFYPYDIGRDFINSDEQSEFGEMMVIRMKRMMEEFLYAENKTEQALT</sequence>
<name>A0A023EJI2_AEDAL</name>
<dbReference type="EMBL" id="GAPW01004422">
    <property type="protein sequence ID" value="JAC09176.1"/>
    <property type="molecule type" value="mRNA"/>
</dbReference>
<protein>
    <submittedName>
        <fullName evidence="1">Putative ribosomal protein s7e</fullName>
    </submittedName>
</protein>
<organism evidence="1">
    <name type="scientific">Aedes albopictus</name>
    <name type="common">Asian tiger mosquito</name>
    <name type="synonym">Stegomyia albopicta</name>
    <dbReference type="NCBI Taxonomy" id="7160"/>
    <lineage>
        <taxon>Eukaryota</taxon>
        <taxon>Metazoa</taxon>
        <taxon>Ecdysozoa</taxon>
        <taxon>Arthropoda</taxon>
        <taxon>Hexapoda</taxon>
        <taxon>Insecta</taxon>
        <taxon>Pterygota</taxon>
        <taxon>Neoptera</taxon>
        <taxon>Endopterygota</taxon>
        <taxon>Diptera</taxon>
        <taxon>Nematocera</taxon>
        <taxon>Culicoidea</taxon>
        <taxon>Culicidae</taxon>
        <taxon>Culicinae</taxon>
        <taxon>Aedini</taxon>
        <taxon>Aedes</taxon>
        <taxon>Stegomyia</taxon>
    </lineage>
</organism>
<dbReference type="GO" id="GO:0005840">
    <property type="term" value="C:ribosome"/>
    <property type="evidence" value="ECO:0007669"/>
    <property type="project" value="UniProtKB-KW"/>
</dbReference>
<keyword evidence="1" id="KW-0687">Ribonucleoprotein</keyword>
<feature type="non-terminal residue" evidence="1">
    <location>
        <position position="1"/>
    </location>
</feature>
<dbReference type="AlphaFoldDB" id="A0A023EJI2"/>
<evidence type="ECO:0000313" key="1">
    <source>
        <dbReference type="EMBL" id="JAC09176.1"/>
    </source>
</evidence>
<accession>A0A023EJI2</accession>
<reference evidence="1" key="1">
    <citation type="journal article" date="2014" name="PLoS Negl. Trop. Dis.">
        <title>Identification and characterization of seminal fluid proteins in the Asian tiger mosquito, Aedes albopictus.</title>
        <authorList>
            <person name="Boes K.E."/>
            <person name="Ribeiro J.M."/>
            <person name="Wong A."/>
            <person name="Harrington L.C."/>
            <person name="Wolfner M.F."/>
            <person name="Sirot L.K."/>
        </authorList>
    </citation>
    <scope>NUCLEOTIDE SEQUENCE</scope>
    <source>
        <tissue evidence="1">Reproductive organs</tissue>
    </source>
</reference>
<dbReference type="VEuPathDB" id="VectorBase:AALF026452"/>
<proteinExistence type="evidence at transcript level"/>